<reference evidence="3" key="1">
    <citation type="submission" date="2017-02" db="UniProtKB">
        <authorList>
            <consortium name="WormBaseParasite"/>
        </authorList>
    </citation>
    <scope>IDENTIFICATION</scope>
</reference>
<dbReference type="STRING" id="103827.A0A0N5CZY1"/>
<keyword evidence="2" id="KW-1185">Reference proteome</keyword>
<evidence type="ECO:0000313" key="2">
    <source>
        <dbReference type="Proteomes" id="UP000276776"/>
    </source>
</evidence>
<dbReference type="Proteomes" id="UP000276776">
    <property type="component" value="Unassembled WGS sequence"/>
</dbReference>
<organism evidence="3">
    <name type="scientific">Thelazia callipaeda</name>
    <name type="common">Oriental eyeworm</name>
    <name type="synonym">Parasitic nematode</name>
    <dbReference type="NCBI Taxonomy" id="103827"/>
    <lineage>
        <taxon>Eukaryota</taxon>
        <taxon>Metazoa</taxon>
        <taxon>Ecdysozoa</taxon>
        <taxon>Nematoda</taxon>
        <taxon>Chromadorea</taxon>
        <taxon>Rhabditida</taxon>
        <taxon>Spirurina</taxon>
        <taxon>Spiruromorpha</taxon>
        <taxon>Thelazioidea</taxon>
        <taxon>Thelaziidae</taxon>
        <taxon>Thelazia</taxon>
    </lineage>
</organism>
<evidence type="ECO:0000313" key="3">
    <source>
        <dbReference type="WBParaSite" id="TCLT_0000607501-mRNA-1"/>
    </source>
</evidence>
<dbReference type="WBParaSite" id="TCLT_0000607501-mRNA-1">
    <property type="protein sequence ID" value="TCLT_0000607501-mRNA-1"/>
    <property type="gene ID" value="TCLT_0000607501"/>
</dbReference>
<name>A0A0N5CZY1_THECL</name>
<protein>
    <submittedName>
        <fullName evidence="1 3">Uncharacterized protein</fullName>
    </submittedName>
</protein>
<evidence type="ECO:0000313" key="1">
    <source>
        <dbReference type="EMBL" id="VDN03384.1"/>
    </source>
</evidence>
<gene>
    <name evidence="1" type="ORF">TCLT_LOCUS6064</name>
</gene>
<dbReference type="EMBL" id="UYYF01004386">
    <property type="protein sequence ID" value="VDN03384.1"/>
    <property type="molecule type" value="Genomic_DNA"/>
</dbReference>
<proteinExistence type="predicted"/>
<accession>A0A0N5CZY1</accession>
<reference evidence="1 2" key="2">
    <citation type="submission" date="2018-11" db="EMBL/GenBank/DDBJ databases">
        <authorList>
            <consortium name="Pathogen Informatics"/>
        </authorList>
    </citation>
    <scope>NUCLEOTIDE SEQUENCE [LARGE SCALE GENOMIC DNA]</scope>
</reference>
<dbReference type="AlphaFoldDB" id="A0A0N5CZY1"/>
<sequence length="126" mass="14471">MIKLGFETRNTFLSDQRIALDNLVDVTAKEEHVKQKSKREIMAHRTPLKNKNNFTDSDEYEDYIQSSSSDTEFEKTEVEVAPGACQQYFVVGSVIPSESILLMSKLIFKVPSFTSVSYRLIAFFIY</sequence>